<proteinExistence type="inferred from homology"/>
<dbReference type="AlphaFoldDB" id="A0A7X0PKV7"/>
<evidence type="ECO:0000313" key="2">
    <source>
        <dbReference type="EMBL" id="MBB6563830.1"/>
    </source>
</evidence>
<evidence type="ECO:0000313" key="3">
    <source>
        <dbReference type="Proteomes" id="UP000575083"/>
    </source>
</evidence>
<dbReference type="GO" id="GO:0005829">
    <property type="term" value="C:cytosol"/>
    <property type="evidence" value="ECO:0007669"/>
    <property type="project" value="TreeGrafter"/>
</dbReference>
<dbReference type="SUPFAM" id="SSF55298">
    <property type="entry name" value="YjgF-like"/>
    <property type="match status" value="1"/>
</dbReference>
<accession>A0A7X0PKV7</accession>
<dbReference type="InterPro" id="IPR035959">
    <property type="entry name" value="RutC-like_sf"/>
</dbReference>
<dbReference type="PANTHER" id="PTHR11803:SF58">
    <property type="entry name" value="PROTEIN HMF1-RELATED"/>
    <property type="match status" value="1"/>
</dbReference>
<protein>
    <submittedName>
        <fullName evidence="2">Enamine deaminase RidA (YjgF/YER057c/UK114 family)</fullName>
    </submittedName>
</protein>
<reference evidence="2 3" key="1">
    <citation type="submission" date="2020-08" db="EMBL/GenBank/DDBJ databases">
        <title>Functional genomics of gut bacteria from endangered species of beetles.</title>
        <authorList>
            <person name="Carlos-Shanley C."/>
        </authorList>
    </citation>
    <scope>NUCLEOTIDE SEQUENCE [LARGE SCALE GENOMIC DNA]</scope>
    <source>
        <strain evidence="2 3">S00198</strain>
    </source>
</reference>
<dbReference type="CDD" id="cd00448">
    <property type="entry name" value="YjgF_YER057c_UK114_family"/>
    <property type="match status" value="1"/>
</dbReference>
<dbReference type="Gene3D" id="3.30.1330.40">
    <property type="entry name" value="RutC-like"/>
    <property type="match status" value="1"/>
</dbReference>
<dbReference type="GO" id="GO:0019239">
    <property type="term" value="F:deaminase activity"/>
    <property type="evidence" value="ECO:0007669"/>
    <property type="project" value="TreeGrafter"/>
</dbReference>
<dbReference type="InterPro" id="IPR006175">
    <property type="entry name" value="YjgF/YER057c/UK114"/>
</dbReference>
<sequence length="127" mass="13666">MLTKAIRPPGIYPPIGPYAQAIEATGTARLLFISGTMGLAPDSSLPSGFEAQAHRVWTNIGATLAAAGMDFTNLAQLTIWLARRDDWRLGAEIRQQYLGDHQVAMSVVQAGLVHPDWLIEVDAIAVA</sequence>
<comment type="similarity">
    <text evidence="1">Belongs to the RutC family.</text>
</comment>
<keyword evidence="3" id="KW-1185">Reference proteome</keyword>
<name>A0A7X0PKV7_9BURK</name>
<dbReference type="Pfam" id="PF01042">
    <property type="entry name" value="Ribonuc_L-PSP"/>
    <property type="match status" value="1"/>
</dbReference>
<evidence type="ECO:0000256" key="1">
    <source>
        <dbReference type="ARBA" id="ARBA00010552"/>
    </source>
</evidence>
<comment type="caution">
    <text evidence="2">The sequence shown here is derived from an EMBL/GenBank/DDBJ whole genome shotgun (WGS) entry which is preliminary data.</text>
</comment>
<gene>
    <name evidence="2" type="ORF">HNP48_006556</name>
</gene>
<dbReference type="PANTHER" id="PTHR11803">
    <property type="entry name" value="2-IMINOBUTANOATE/2-IMINOPROPANOATE DEAMINASE RIDA"/>
    <property type="match status" value="1"/>
</dbReference>
<organism evidence="2 3">
    <name type="scientific">Acidovorax soli</name>
    <dbReference type="NCBI Taxonomy" id="592050"/>
    <lineage>
        <taxon>Bacteria</taxon>
        <taxon>Pseudomonadati</taxon>
        <taxon>Pseudomonadota</taxon>
        <taxon>Betaproteobacteria</taxon>
        <taxon>Burkholderiales</taxon>
        <taxon>Comamonadaceae</taxon>
        <taxon>Acidovorax</taxon>
    </lineage>
</organism>
<dbReference type="EMBL" id="JACHLK010000023">
    <property type="protein sequence ID" value="MBB6563830.1"/>
    <property type="molecule type" value="Genomic_DNA"/>
</dbReference>
<dbReference type="Proteomes" id="UP000575083">
    <property type="component" value="Unassembled WGS sequence"/>
</dbReference>
<dbReference type="RefSeq" id="WP_184865239.1">
    <property type="nucleotide sequence ID" value="NZ_JACHLK010000023.1"/>
</dbReference>